<organism evidence="1 2">
    <name type="scientific">Trichonephila inaurata madagascariensis</name>
    <dbReference type="NCBI Taxonomy" id="2747483"/>
    <lineage>
        <taxon>Eukaryota</taxon>
        <taxon>Metazoa</taxon>
        <taxon>Ecdysozoa</taxon>
        <taxon>Arthropoda</taxon>
        <taxon>Chelicerata</taxon>
        <taxon>Arachnida</taxon>
        <taxon>Araneae</taxon>
        <taxon>Araneomorphae</taxon>
        <taxon>Entelegynae</taxon>
        <taxon>Araneoidea</taxon>
        <taxon>Nephilidae</taxon>
        <taxon>Trichonephila</taxon>
        <taxon>Trichonephila inaurata</taxon>
    </lineage>
</organism>
<keyword evidence="2" id="KW-1185">Reference proteome</keyword>
<dbReference type="GO" id="GO:0004386">
    <property type="term" value="F:helicase activity"/>
    <property type="evidence" value="ECO:0007669"/>
    <property type="project" value="UniProtKB-KW"/>
</dbReference>
<proteinExistence type="predicted"/>
<accession>A0A8X6XEF2</accession>
<gene>
    <name evidence="1" type="ORF">TNIN_150441</name>
</gene>
<keyword evidence="1" id="KW-0378">Hydrolase</keyword>
<dbReference type="OrthoDB" id="6141723at2759"/>
<dbReference type="Proteomes" id="UP000886998">
    <property type="component" value="Unassembled WGS sequence"/>
</dbReference>
<keyword evidence="1" id="KW-0067">ATP-binding</keyword>
<dbReference type="EMBL" id="BMAV01008278">
    <property type="protein sequence ID" value="GFY51729.1"/>
    <property type="molecule type" value="Genomic_DNA"/>
</dbReference>
<dbReference type="AlphaFoldDB" id="A0A8X6XEF2"/>
<evidence type="ECO:0000313" key="1">
    <source>
        <dbReference type="EMBL" id="GFY51729.1"/>
    </source>
</evidence>
<reference evidence="1" key="1">
    <citation type="submission" date="2020-08" db="EMBL/GenBank/DDBJ databases">
        <title>Multicomponent nature underlies the extraordinary mechanical properties of spider dragline silk.</title>
        <authorList>
            <person name="Kono N."/>
            <person name="Nakamura H."/>
            <person name="Mori M."/>
            <person name="Yoshida Y."/>
            <person name="Ohtoshi R."/>
            <person name="Malay A.D."/>
            <person name="Moran D.A.P."/>
            <person name="Tomita M."/>
            <person name="Numata K."/>
            <person name="Arakawa K."/>
        </authorList>
    </citation>
    <scope>NUCLEOTIDE SEQUENCE</scope>
</reference>
<keyword evidence="1" id="KW-0347">Helicase</keyword>
<comment type="caution">
    <text evidence="1">The sequence shown here is derived from an EMBL/GenBank/DDBJ whole genome shotgun (WGS) entry which is preliminary data.</text>
</comment>
<keyword evidence="1" id="KW-0547">Nucleotide-binding</keyword>
<name>A0A8X6XEF2_9ARAC</name>
<protein>
    <submittedName>
        <fullName evidence="1">ATP-dependent DNA helicase</fullName>
    </submittedName>
</protein>
<sequence length="115" mass="13569">MSRSVMLKIPYRFSEVIEIAERLTAQRKTLIWGENQYLCLALGENTLPKCILFDEHCEELSFPLIYLGQFRTFKEEIKVTPFMMVTSKLRRTDRRGVTPTHLLYLAMKILRIPCK</sequence>
<evidence type="ECO:0000313" key="2">
    <source>
        <dbReference type="Proteomes" id="UP000886998"/>
    </source>
</evidence>